<proteinExistence type="predicted"/>
<keyword evidence="3" id="KW-1185">Reference proteome</keyword>
<feature type="transmembrane region" description="Helical" evidence="1">
    <location>
        <begin position="32"/>
        <end position="53"/>
    </location>
</feature>
<accession>A0A7J6UWK2</accession>
<dbReference type="EMBL" id="JABWDY010042053">
    <property type="protein sequence ID" value="KAF5176939.1"/>
    <property type="molecule type" value="Genomic_DNA"/>
</dbReference>
<evidence type="ECO:0000313" key="3">
    <source>
        <dbReference type="Proteomes" id="UP000554482"/>
    </source>
</evidence>
<keyword evidence="1" id="KW-0472">Membrane</keyword>
<reference evidence="2 3" key="1">
    <citation type="submission" date="2020-06" db="EMBL/GenBank/DDBJ databases">
        <title>Transcriptomic and genomic resources for Thalictrum thalictroides and T. hernandezii: Facilitating candidate gene discovery in an emerging model plant lineage.</title>
        <authorList>
            <person name="Arias T."/>
            <person name="Riano-Pachon D.M."/>
            <person name="Di Stilio V.S."/>
        </authorList>
    </citation>
    <scope>NUCLEOTIDE SEQUENCE [LARGE SCALE GENOMIC DNA]</scope>
    <source>
        <strain evidence="3">cv. WT478/WT964</strain>
        <tissue evidence="2">Leaves</tissue>
    </source>
</reference>
<gene>
    <name evidence="2" type="ORF">FRX31_033474</name>
</gene>
<evidence type="ECO:0000313" key="2">
    <source>
        <dbReference type="EMBL" id="KAF5176939.1"/>
    </source>
</evidence>
<keyword evidence="1" id="KW-0812">Transmembrane</keyword>
<dbReference type="Proteomes" id="UP000554482">
    <property type="component" value="Unassembled WGS sequence"/>
</dbReference>
<organism evidence="2 3">
    <name type="scientific">Thalictrum thalictroides</name>
    <name type="common">Rue-anemone</name>
    <name type="synonym">Anemone thalictroides</name>
    <dbReference type="NCBI Taxonomy" id="46969"/>
    <lineage>
        <taxon>Eukaryota</taxon>
        <taxon>Viridiplantae</taxon>
        <taxon>Streptophyta</taxon>
        <taxon>Embryophyta</taxon>
        <taxon>Tracheophyta</taxon>
        <taxon>Spermatophyta</taxon>
        <taxon>Magnoliopsida</taxon>
        <taxon>Ranunculales</taxon>
        <taxon>Ranunculaceae</taxon>
        <taxon>Thalictroideae</taxon>
        <taxon>Thalictrum</taxon>
    </lineage>
</organism>
<evidence type="ECO:0000256" key="1">
    <source>
        <dbReference type="SAM" id="Phobius"/>
    </source>
</evidence>
<comment type="caution">
    <text evidence="2">The sequence shown here is derived from an EMBL/GenBank/DDBJ whole genome shotgun (WGS) entry which is preliminary data.</text>
</comment>
<sequence length="120" mass="13557">MDNLKVHFCSKPDRLGEGALHEHVFDSFYKGVTHGAVLDGMGMCIPIVSLVGTIEFKHFQTNKDVLGIVLVFQSLILTLWEVFWILWDVIRAIIDLTLKVPFLYPSTSSYPGHDSLLCYS</sequence>
<feature type="transmembrane region" description="Helical" evidence="1">
    <location>
        <begin position="65"/>
        <end position="87"/>
    </location>
</feature>
<keyword evidence="1" id="KW-1133">Transmembrane helix</keyword>
<name>A0A7J6UWK2_THATH</name>
<protein>
    <submittedName>
        <fullName evidence="2">Uncharacterized protein</fullName>
    </submittedName>
</protein>
<dbReference type="AlphaFoldDB" id="A0A7J6UWK2"/>